<evidence type="ECO:0000256" key="1">
    <source>
        <dbReference type="SAM" id="Phobius"/>
    </source>
</evidence>
<dbReference type="OrthoDB" id="1913203at2"/>
<dbReference type="KEGG" id="hmn:HM131_05675"/>
<protein>
    <submittedName>
        <fullName evidence="2">Uncharacterized protein</fullName>
    </submittedName>
</protein>
<dbReference type="Proteomes" id="UP000192527">
    <property type="component" value="Chromosome"/>
</dbReference>
<accession>A0A1W5ZSS5</accession>
<keyword evidence="1" id="KW-1133">Transmembrane helix</keyword>
<evidence type="ECO:0000313" key="2">
    <source>
        <dbReference type="EMBL" id="ARI76356.1"/>
    </source>
</evidence>
<organism evidence="2 3">
    <name type="scientific">Halobacillus mangrovi</name>
    <dbReference type="NCBI Taxonomy" id="402384"/>
    <lineage>
        <taxon>Bacteria</taxon>
        <taxon>Bacillati</taxon>
        <taxon>Bacillota</taxon>
        <taxon>Bacilli</taxon>
        <taxon>Bacillales</taxon>
        <taxon>Bacillaceae</taxon>
        <taxon>Halobacillus</taxon>
    </lineage>
</organism>
<feature type="transmembrane region" description="Helical" evidence="1">
    <location>
        <begin position="27"/>
        <end position="53"/>
    </location>
</feature>
<reference evidence="2 3" key="1">
    <citation type="submission" date="2017-04" db="EMBL/GenBank/DDBJ databases">
        <title>The whole genome sequencing and assembly of Halobacillus mangrovi strain.</title>
        <authorList>
            <person name="Lee S.-J."/>
            <person name="Park M.-K."/>
            <person name="Kim J.-Y."/>
            <person name="Lee Y.-J."/>
            <person name="Yi H."/>
            <person name="Bahn Y.-S."/>
            <person name="Kim J.F."/>
            <person name="Lee D.-W."/>
        </authorList>
    </citation>
    <scope>NUCLEOTIDE SEQUENCE [LARGE SCALE GENOMIC DNA]</scope>
    <source>
        <strain evidence="2 3">KTB 131</strain>
    </source>
</reference>
<keyword evidence="1" id="KW-0812">Transmembrane</keyword>
<keyword evidence="3" id="KW-1185">Reference proteome</keyword>
<feature type="transmembrane region" description="Helical" evidence="1">
    <location>
        <begin position="91"/>
        <end position="110"/>
    </location>
</feature>
<dbReference type="EMBL" id="CP020772">
    <property type="protein sequence ID" value="ARI76356.1"/>
    <property type="molecule type" value="Genomic_DNA"/>
</dbReference>
<evidence type="ECO:0000313" key="3">
    <source>
        <dbReference type="Proteomes" id="UP000192527"/>
    </source>
</evidence>
<dbReference type="AlphaFoldDB" id="A0A1W5ZSS5"/>
<feature type="transmembrane region" description="Helical" evidence="1">
    <location>
        <begin position="65"/>
        <end position="85"/>
    </location>
</feature>
<feature type="transmembrane region" description="Helical" evidence="1">
    <location>
        <begin position="122"/>
        <end position="140"/>
    </location>
</feature>
<gene>
    <name evidence="2" type="ORF">HM131_05675</name>
</gene>
<proteinExistence type="predicted"/>
<name>A0A1W5ZSS5_9BACI</name>
<dbReference type="RefSeq" id="WP_085028803.1">
    <property type="nucleotide sequence ID" value="NZ_CP020772.1"/>
</dbReference>
<keyword evidence="1" id="KW-0472">Membrane</keyword>
<sequence>MLLIIVLGFVIPWLTAGYVYKRTPKLFFTVAPFAALIALILNQLGIQIGLWSISPSSNIVLVDTIFLDLGIFTISAVWFTYFLYYKKKSLLWVYPLFVLGMTGVEYIATLIHTLSYHEKWNFFYTFLMYLGGFIIIHLIIRKLDELEVYP</sequence>